<gene>
    <name evidence="9" type="ORF">MNBD_ALPHA06-1664</name>
</gene>
<evidence type="ECO:0000259" key="8">
    <source>
        <dbReference type="PROSITE" id="PS51826"/>
    </source>
</evidence>
<dbReference type="GO" id="GO:0016407">
    <property type="term" value="F:acetyltransferase activity"/>
    <property type="evidence" value="ECO:0007669"/>
    <property type="project" value="TreeGrafter"/>
</dbReference>
<dbReference type="GO" id="GO:0031405">
    <property type="term" value="F:lipoic acid binding"/>
    <property type="evidence" value="ECO:0007669"/>
    <property type="project" value="TreeGrafter"/>
</dbReference>
<dbReference type="EMBL" id="UOEE01000285">
    <property type="protein sequence ID" value="VAW00045.1"/>
    <property type="molecule type" value="Genomic_DNA"/>
</dbReference>
<dbReference type="AlphaFoldDB" id="A0A3B0S1B0"/>
<dbReference type="InterPro" id="IPR004167">
    <property type="entry name" value="PSBD"/>
</dbReference>
<dbReference type="PANTHER" id="PTHR43178">
    <property type="entry name" value="DIHYDROLIPOAMIDE ACETYLTRANSFERASE COMPONENT OF PYRUVATE DEHYDROGENASE COMPLEX"/>
    <property type="match status" value="1"/>
</dbReference>
<comment type="cofactor">
    <cofactor evidence="1">
        <name>(R)-lipoate</name>
        <dbReference type="ChEBI" id="CHEBI:83088"/>
    </cofactor>
</comment>
<dbReference type="CDD" id="cd06849">
    <property type="entry name" value="lipoyl_domain"/>
    <property type="match status" value="1"/>
</dbReference>
<accession>A0A3B0S1B0</accession>
<dbReference type="InterPro" id="IPR050743">
    <property type="entry name" value="2-oxoacid_DH_E2_comp"/>
</dbReference>
<feature type="domain" description="Lipoyl-binding" evidence="7">
    <location>
        <begin position="3"/>
        <end position="78"/>
    </location>
</feature>
<evidence type="ECO:0000256" key="5">
    <source>
        <dbReference type="ARBA" id="ARBA00023315"/>
    </source>
</evidence>
<dbReference type="InterPro" id="IPR011053">
    <property type="entry name" value="Single_hybrid_motif"/>
</dbReference>
<organism evidence="9">
    <name type="scientific">hydrothermal vent metagenome</name>
    <dbReference type="NCBI Taxonomy" id="652676"/>
    <lineage>
        <taxon>unclassified sequences</taxon>
        <taxon>metagenomes</taxon>
        <taxon>ecological metagenomes</taxon>
    </lineage>
</organism>
<dbReference type="EC" id="2.3.1.168" evidence="9"/>
<dbReference type="InterPro" id="IPR001078">
    <property type="entry name" value="2-oxoacid_DH_actylTfrase"/>
</dbReference>
<feature type="region of interest" description="Disordered" evidence="6">
    <location>
        <begin position="82"/>
        <end position="112"/>
    </location>
</feature>
<evidence type="ECO:0000313" key="9">
    <source>
        <dbReference type="EMBL" id="VAW00045.1"/>
    </source>
</evidence>
<dbReference type="PROSITE" id="PS51826">
    <property type="entry name" value="PSBD"/>
    <property type="match status" value="1"/>
</dbReference>
<proteinExistence type="inferred from homology"/>
<dbReference type="PROSITE" id="PS00189">
    <property type="entry name" value="LIPOYL"/>
    <property type="match status" value="1"/>
</dbReference>
<dbReference type="PANTHER" id="PTHR43178:SF5">
    <property type="entry name" value="LIPOAMIDE ACYLTRANSFERASE COMPONENT OF BRANCHED-CHAIN ALPHA-KETO ACID DEHYDROGENASE COMPLEX, MITOCHONDRIAL"/>
    <property type="match status" value="1"/>
</dbReference>
<dbReference type="SUPFAM" id="SSF47005">
    <property type="entry name" value="Peripheral subunit-binding domain of 2-oxo acid dehydrogenase complex"/>
    <property type="match status" value="1"/>
</dbReference>
<sequence>MGKFQFKMPDVGEGVVEAEIVEWHVKVGQTVAEDDILVDVMTDKATVEIPAPTSGIISERNGEPGDILAIGSVLLVIETESGEKNAQTTQEPVSATKTKPVPEPKTKAVKPATPASVAVPAITTSTNAKPLASPAVRKRALEQDIDLAQVPGSGPAGRISHSDLDDFVAAGGRVSASSVSGQKRQGETSEKLIGMRRKIAQNMSAAKRNIPHFSYVEEVEMDALETLRAHLNETRNEGQPKLNPLPFLALALIRVLPDFTQANAHFDGEVITQFAPVHLGIATATPNGLMVPVVRHAESMDIWTLASEIA</sequence>
<dbReference type="Gene3D" id="4.10.320.10">
    <property type="entry name" value="E3-binding domain"/>
    <property type="match status" value="1"/>
</dbReference>
<dbReference type="Pfam" id="PF00364">
    <property type="entry name" value="Biotin_lipoyl"/>
    <property type="match status" value="1"/>
</dbReference>
<dbReference type="PROSITE" id="PS50968">
    <property type="entry name" value="BIOTINYL_LIPOYL"/>
    <property type="match status" value="1"/>
</dbReference>
<evidence type="ECO:0000256" key="6">
    <source>
        <dbReference type="SAM" id="MobiDB-lite"/>
    </source>
</evidence>
<evidence type="ECO:0000256" key="1">
    <source>
        <dbReference type="ARBA" id="ARBA00001938"/>
    </source>
</evidence>
<dbReference type="SUPFAM" id="SSF52777">
    <property type="entry name" value="CoA-dependent acyltransferases"/>
    <property type="match status" value="1"/>
</dbReference>
<evidence type="ECO:0000256" key="2">
    <source>
        <dbReference type="ARBA" id="ARBA00007317"/>
    </source>
</evidence>
<dbReference type="GO" id="GO:0043754">
    <property type="term" value="F:dihydrolipoamide branched chain acyltransferase activity"/>
    <property type="evidence" value="ECO:0007669"/>
    <property type="project" value="UniProtKB-EC"/>
</dbReference>
<keyword evidence="4" id="KW-0450">Lipoyl</keyword>
<dbReference type="InterPro" id="IPR036625">
    <property type="entry name" value="E3-bd_dom_sf"/>
</dbReference>
<keyword evidence="3 9" id="KW-0808">Transferase</keyword>
<dbReference type="Gene3D" id="2.40.50.100">
    <property type="match status" value="1"/>
</dbReference>
<dbReference type="InterPro" id="IPR023213">
    <property type="entry name" value="CAT-like_dom_sf"/>
</dbReference>
<dbReference type="InterPro" id="IPR000089">
    <property type="entry name" value="Biotin_lipoyl"/>
</dbReference>
<dbReference type="SUPFAM" id="SSF51230">
    <property type="entry name" value="Single hybrid motif"/>
    <property type="match status" value="1"/>
</dbReference>
<reference evidence="9" key="1">
    <citation type="submission" date="2018-06" db="EMBL/GenBank/DDBJ databases">
        <authorList>
            <person name="Zhirakovskaya E."/>
        </authorList>
    </citation>
    <scope>NUCLEOTIDE SEQUENCE</scope>
</reference>
<evidence type="ECO:0000256" key="3">
    <source>
        <dbReference type="ARBA" id="ARBA00022679"/>
    </source>
</evidence>
<dbReference type="InterPro" id="IPR003016">
    <property type="entry name" value="2-oxoA_DH_lipoyl-BS"/>
</dbReference>
<dbReference type="Pfam" id="PF00198">
    <property type="entry name" value="2-oxoacid_dh"/>
    <property type="match status" value="1"/>
</dbReference>
<feature type="domain" description="Peripheral subunit-binding (PSBD)" evidence="8">
    <location>
        <begin position="131"/>
        <end position="168"/>
    </location>
</feature>
<dbReference type="GO" id="GO:0005737">
    <property type="term" value="C:cytoplasm"/>
    <property type="evidence" value="ECO:0007669"/>
    <property type="project" value="TreeGrafter"/>
</dbReference>
<dbReference type="Gene3D" id="3.30.559.10">
    <property type="entry name" value="Chloramphenicol acetyltransferase-like domain"/>
    <property type="match status" value="1"/>
</dbReference>
<comment type="similarity">
    <text evidence="2">Belongs to the 2-oxoacid dehydrogenase family.</text>
</comment>
<evidence type="ECO:0000259" key="7">
    <source>
        <dbReference type="PROSITE" id="PS50968"/>
    </source>
</evidence>
<dbReference type="Pfam" id="PF02817">
    <property type="entry name" value="E3_binding"/>
    <property type="match status" value="1"/>
</dbReference>
<keyword evidence="5 9" id="KW-0012">Acyltransferase</keyword>
<feature type="non-terminal residue" evidence="9">
    <location>
        <position position="310"/>
    </location>
</feature>
<name>A0A3B0S1B0_9ZZZZ</name>
<protein>
    <submittedName>
        <fullName evidence="9">Dihydrolipoamide acyltransferase component of branched-chain alpha-keto acid dehydrogenase complex</fullName>
        <ecNumber evidence="9">2.3.1.168</ecNumber>
    </submittedName>
</protein>
<feature type="compositionally biased region" description="Polar residues" evidence="6">
    <location>
        <begin position="84"/>
        <end position="93"/>
    </location>
</feature>
<evidence type="ECO:0000256" key="4">
    <source>
        <dbReference type="ARBA" id="ARBA00022823"/>
    </source>
</evidence>